<dbReference type="PROSITE" id="PS50297">
    <property type="entry name" value="ANK_REP_REGION"/>
    <property type="match status" value="1"/>
</dbReference>
<dbReference type="InterPro" id="IPR002110">
    <property type="entry name" value="Ankyrin_rpt"/>
</dbReference>
<evidence type="ECO:0000313" key="4">
    <source>
        <dbReference type="Proteomes" id="UP000016929"/>
    </source>
</evidence>
<reference evidence="4" key="2">
    <citation type="journal article" date="2014" name="PLoS ONE">
        <title>Genome and Transcriptome Analysis of the Fungal Pathogen Fusarium oxysporum f. sp. cubense Causing Banana Vascular Wilt Disease.</title>
        <authorList>
            <person name="Guo L."/>
            <person name="Han L."/>
            <person name="Yang L."/>
            <person name="Zeng H."/>
            <person name="Fan D."/>
            <person name="Zhu Y."/>
            <person name="Feng Y."/>
            <person name="Wang G."/>
            <person name="Peng C."/>
            <person name="Jiang X."/>
            <person name="Zhou D."/>
            <person name="Ni P."/>
            <person name="Liang C."/>
            <person name="Liu L."/>
            <person name="Wang J."/>
            <person name="Mao C."/>
            <person name="Fang X."/>
            <person name="Peng M."/>
            <person name="Huang J."/>
        </authorList>
    </citation>
    <scope>NUCLEOTIDE SEQUENCE [LARGE SCALE GENOMIC DNA]</scope>
    <source>
        <strain evidence="4">race 4</strain>
    </source>
</reference>
<feature type="region of interest" description="Disordered" evidence="2">
    <location>
        <begin position="142"/>
        <end position="194"/>
    </location>
</feature>
<keyword evidence="4" id="KW-1185">Reference proteome</keyword>
<gene>
    <name evidence="3" type="ORF">FOC4_g10001679</name>
</gene>
<dbReference type="InterPro" id="IPR036770">
    <property type="entry name" value="Ankyrin_rpt-contain_sf"/>
</dbReference>
<dbReference type="SUPFAM" id="SSF48403">
    <property type="entry name" value="Ankyrin repeat"/>
    <property type="match status" value="1"/>
</dbReference>
<dbReference type="Gene3D" id="1.25.40.20">
    <property type="entry name" value="Ankyrin repeat-containing domain"/>
    <property type="match status" value="1"/>
</dbReference>
<organism evidence="3 4">
    <name type="scientific">Fusarium oxysporum f. sp. cubense (strain race 4)</name>
    <name type="common">Panama disease fungus</name>
    <dbReference type="NCBI Taxonomy" id="2502994"/>
    <lineage>
        <taxon>Eukaryota</taxon>
        <taxon>Fungi</taxon>
        <taxon>Dikarya</taxon>
        <taxon>Ascomycota</taxon>
        <taxon>Pezizomycotina</taxon>
        <taxon>Sordariomycetes</taxon>
        <taxon>Hypocreomycetidae</taxon>
        <taxon>Hypocreales</taxon>
        <taxon>Nectriaceae</taxon>
        <taxon>Fusarium</taxon>
        <taxon>Fusarium oxysporum species complex</taxon>
    </lineage>
</organism>
<dbReference type="PROSITE" id="PS50088">
    <property type="entry name" value="ANK_REPEAT"/>
    <property type="match status" value="1"/>
</dbReference>
<feature type="repeat" description="ANK" evidence="1">
    <location>
        <begin position="38"/>
        <end position="70"/>
    </location>
</feature>
<evidence type="ECO:0000256" key="2">
    <source>
        <dbReference type="SAM" id="MobiDB-lite"/>
    </source>
</evidence>
<evidence type="ECO:0000256" key="1">
    <source>
        <dbReference type="PROSITE-ProRule" id="PRU00023"/>
    </source>
</evidence>
<accession>N1SAG8</accession>
<sequence>MSGKGVLHHSAMNDRDAIMSTCLHRSGRTLNIDQIDHSGRSELHYVSRLGNLNSYRMLIEGGASLILKERLGRTSLQDAADSGFKDYLEQVYWSLLRKLPNINIYTWDLMYNTPESGYEIEDYQVDTGYEDDLLDRKEHKELEKQYPPDQGVLGIPPPSKKKSNNKNTPNKGTKKALEKKTSNPNKKHKKDKYERVTQEFYNKIHHMPLQVLAEDLHL</sequence>
<dbReference type="AlphaFoldDB" id="N1SAG8"/>
<dbReference type="OrthoDB" id="5086500at2759"/>
<dbReference type="STRING" id="1229665.N1SAG8"/>
<reference evidence="4" key="1">
    <citation type="submission" date="2012-09" db="EMBL/GenBank/DDBJ databases">
        <title>Genome sequencing and comparative transcriptomics of race 1 and race 4 of banana pathogen: Fusarium oxysporum f. sp. cubense.</title>
        <authorList>
            <person name="Fang X."/>
            <person name="Huang J."/>
        </authorList>
    </citation>
    <scope>NUCLEOTIDE SEQUENCE [LARGE SCALE GENOMIC DNA]</scope>
    <source>
        <strain evidence="4">race 4</strain>
    </source>
</reference>
<keyword evidence="1" id="KW-0040">ANK repeat</keyword>
<name>N1SAG8_FUSC4</name>
<protein>
    <submittedName>
        <fullName evidence="3">Uncharacterized protein</fullName>
    </submittedName>
</protein>
<proteinExistence type="predicted"/>
<dbReference type="HOGENOM" id="CLU_1266923_0_0_1"/>
<dbReference type="EMBL" id="KB726276">
    <property type="protein sequence ID" value="EMT72230.1"/>
    <property type="molecule type" value="Genomic_DNA"/>
</dbReference>
<dbReference type="Proteomes" id="UP000016929">
    <property type="component" value="Unassembled WGS sequence"/>
</dbReference>
<evidence type="ECO:0000313" key="3">
    <source>
        <dbReference type="EMBL" id="EMT72230.1"/>
    </source>
</evidence>